<evidence type="ECO:0000313" key="2">
    <source>
        <dbReference type="EMBL" id="KAK4607361.1"/>
    </source>
</evidence>
<dbReference type="SUPFAM" id="SSF52058">
    <property type="entry name" value="L domain-like"/>
    <property type="match status" value="1"/>
</dbReference>
<dbReference type="InterPro" id="IPR053772">
    <property type="entry name" value="At1g61320/At1g61330-like"/>
</dbReference>
<dbReference type="Proteomes" id="UP001324115">
    <property type="component" value="Unassembled WGS sequence"/>
</dbReference>
<proteinExistence type="predicted"/>
<dbReference type="InterPro" id="IPR001810">
    <property type="entry name" value="F-box_dom"/>
</dbReference>
<dbReference type="CDD" id="cd22160">
    <property type="entry name" value="F-box_AtFBL13-like"/>
    <property type="match status" value="1"/>
</dbReference>
<protein>
    <recommendedName>
        <fullName evidence="1">F-box domain-containing protein</fullName>
    </recommendedName>
</protein>
<dbReference type="Pfam" id="PF00646">
    <property type="entry name" value="F-box"/>
    <property type="match status" value="1"/>
</dbReference>
<dbReference type="Gene3D" id="3.80.10.10">
    <property type="entry name" value="Ribonuclease Inhibitor"/>
    <property type="match status" value="1"/>
</dbReference>
<keyword evidence="3" id="KW-1185">Reference proteome</keyword>
<name>A0AAN7JDD8_QUERU</name>
<dbReference type="PANTHER" id="PTHR34145:SF28">
    <property type="entry name" value="F-BOX DOMAIN-CONTAINING PROTEIN"/>
    <property type="match status" value="1"/>
</dbReference>
<evidence type="ECO:0000259" key="1">
    <source>
        <dbReference type="PROSITE" id="PS50181"/>
    </source>
</evidence>
<reference evidence="2 3" key="1">
    <citation type="journal article" date="2023" name="G3 (Bethesda)">
        <title>A haplotype-resolved chromosome-scale genome for Quercus rubra L. provides insights into the genetics of adaptive traits for red oak species.</title>
        <authorList>
            <person name="Kapoor B."/>
            <person name="Jenkins J."/>
            <person name="Schmutz J."/>
            <person name="Zhebentyayeva T."/>
            <person name="Kuelheim C."/>
            <person name="Coggeshall M."/>
            <person name="Heim C."/>
            <person name="Lasky J.R."/>
            <person name="Leites L."/>
            <person name="Islam-Faridi N."/>
            <person name="Romero-Severson J."/>
            <person name="DeLeo V.L."/>
            <person name="Lucas S.M."/>
            <person name="Lazic D."/>
            <person name="Gailing O."/>
            <person name="Carlson J."/>
            <person name="Staton M."/>
        </authorList>
    </citation>
    <scope>NUCLEOTIDE SEQUENCE [LARGE SCALE GENOMIC DNA]</scope>
    <source>
        <strain evidence="2">Pseudo-F2</strain>
    </source>
</reference>
<organism evidence="2 3">
    <name type="scientific">Quercus rubra</name>
    <name type="common">Northern red oak</name>
    <name type="synonym">Quercus borealis</name>
    <dbReference type="NCBI Taxonomy" id="3512"/>
    <lineage>
        <taxon>Eukaryota</taxon>
        <taxon>Viridiplantae</taxon>
        <taxon>Streptophyta</taxon>
        <taxon>Embryophyta</taxon>
        <taxon>Tracheophyta</taxon>
        <taxon>Spermatophyta</taxon>
        <taxon>Magnoliopsida</taxon>
        <taxon>eudicotyledons</taxon>
        <taxon>Gunneridae</taxon>
        <taxon>Pentapetalae</taxon>
        <taxon>rosids</taxon>
        <taxon>fabids</taxon>
        <taxon>Fagales</taxon>
        <taxon>Fagaceae</taxon>
        <taxon>Quercus</taxon>
    </lineage>
</organism>
<accession>A0AAN7JDD8</accession>
<sequence>MEESFNVIENVYNMDKISKLPDFLLQQVLSFLTIKQVVQSSLLSKRWKHVWFTIPVLEFDGAYFETKLWCRDREKTRQIQRKRVELYHFAEQNLVSRRRQRLKINKLTLFMYLRTPKTVSRVDRWIDYSLKSNVEELNLDFFMSGGRRYILPQSVLLAKSITVLMLSGCRLESHCCDINLSSLKKLSLVKVRTNDQIIHNLVAGCPVIEDMRFEFCYGLENIHFSALPKLKAIKLESDKLKMVELEASNLYYACITAYYASEINLVQCKNLKELNLEAQCIADEWFRNHISQLPLIEMVTLSNCNKLKNIKISSHILKKLYLHMCKELTKVELDTPALLKLSYLGWSNLSLSLNASAYLSEVIYQMLSPINHWDVQKIELISKLSNSKSLHLLRFESAKGVVIPQELRDTLPSPSYLVKQLKVSLSRPYTGSEIDKLVDNLLWISPLPEIVVIAYRINVKPWEDTTSFKFSYKKPIFDKENPSCCKFLPNPCWRHCLKTVTIENIGVRPDEETLKAEKETLEKYFYENAKFLESFQFLCGGVG</sequence>
<dbReference type="InterPro" id="IPR055357">
    <property type="entry name" value="LRR_At1g61320_AtMIF1"/>
</dbReference>
<dbReference type="InterPro" id="IPR053781">
    <property type="entry name" value="F-box_AtFBL13-like"/>
</dbReference>
<gene>
    <name evidence="2" type="ORF">RGQ29_001267</name>
</gene>
<dbReference type="SUPFAM" id="SSF81383">
    <property type="entry name" value="F-box domain"/>
    <property type="match status" value="1"/>
</dbReference>
<dbReference type="InterPro" id="IPR032675">
    <property type="entry name" value="LRR_dom_sf"/>
</dbReference>
<comment type="caution">
    <text evidence="2">The sequence shown here is derived from an EMBL/GenBank/DDBJ whole genome shotgun (WGS) entry which is preliminary data.</text>
</comment>
<dbReference type="AlphaFoldDB" id="A0AAN7JDD8"/>
<dbReference type="PANTHER" id="PTHR34145">
    <property type="entry name" value="OS02G0105600 PROTEIN"/>
    <property type="match status" value="1"/>
</dbReference>
<dbReference type="InterPro" id="IPR036047">
    <property type="entry name" value="F-box-like_dom_sf"/>
</dbReference>
<feature type="domain" description="F-box" evidence="1">
    <location>
        <begin position="14"/>
        <end position="50"/>
    </location>
</feature>
<dbReference type="EMBL" id="JAXUIC010000001">
    <property type="protein sequence ID" value="KAK4607361.1"/>
    <property type="molecule type" value="Genomic_DNA"/>
</dbReference>
<dbReference type="Gene3D" id="1.20.1280.50">
    <property type="match status" value="1"/>
</dbReference>
<dbReference type="PROSITE" id="PS50181">
    <property type="entry name" value="FBOX"/>
    <property type="match status" value="1"/>
</dbReference>
<evidence type="ECO:0000313" key="3">
    <source>
        <dbReference type="Proteomes" id="UP001324115"/>
    </source>
</evidence>
<dbReference type="Pfam" id="PF23622">
    <property type="entry name" value="LRR_At1g61320_AtMIF1"/>
    <property type="match status" value="2"/>
</dbReference>